<evidence type="ECO:0000313" key="2">
    <source>
        <dbReference type="Proteomes" id="UP000562027"/>
    </source>
</evidence>
<keyword evidence="2" id="KW-1185">Reference proteome</keyword>
<sequence>MHQGFLLCAADLGVPGIFTPMQWVIALDLVAVSAFERGTNNSEAGLFADLGG</sequence>
<organism evidence="1 2">
    <name type="scientific">Roseateles oligotrophus</name>
    <dbReference type="NCBI Taxonomy" id="1769250"/>
    <lineage>
        <taxon>Bacteria</taxon>
        <taxon>Pseudomonadati</taxon>
        <taxon>Pseudomonadota</taxon>
        <taxon>Betaproteobacteria</taxon>
        <taxon>Burkholderiales</taxon>
        <taxon>Sphaerotilaceae</taxon>
        <taxon>Roseateles</taxon>
    </lineage>
</organism>
<proteinExistence type="predicted"/>
<reference evidence="1 2" key="1">
    <citation type="submission" date="2020-08" db="EMBL/GenBank/DDBJ databases">
        <title>Functional genomics of gut bacteria from endangered species of beetles.</title>
        <authorList>
            <person name="Carlos-Shanley C."/>
        </authorList>
    </citation>
    <scope>NUCLEOTIDE SEQUENCE [LARGE SCALE GENOMIC DNA]</scope>
    <source>
        <strain evidence="1 2">S00239</strain>
    </source>
</reference>
<dbReference type="AlphaFoldDB" id="A0A840L5N7"/>
<dbReference type="EMBL" id="JACHLP010000001">
    <property type="protein sequence ID" value="MBB4841865.1"/>
    <property type="molecule type" value="Genomic_DNA"/>
</dbReference>
<gene>
    <name evidence="1" type="ORF">HNP55_000360</name>
</gene>
<accession>A0A840L5N7</accession>
<comment type="caution">
    <text evidence="1">The sequence shown here is derived from an EMBL/GenBank/DDBJ whole genome shotgun (WGS) entry which is preliminary data.</text>
</comment>
<name>A0A840L5N7_9BURK</name>
<evidence type="ECO:0000313" key="1">
    <source>
        <dbReference type="EMBL" id="MBB4841865.1"/>
    </source>
</evidence>
<dbReference type="Proteomes" id="UP000562027">
    <property type="component" value="Unassembled WGS sequence"/>
</dbReference>
<protein>
    <submittedName>
        <fullName evidence="1">Uncharacterized protein</fullName>
    </submittedName>
</protein>